<evidence type="ECO:0000313" key="2">
    <source>
        <dbReference type="Proteomes" id="UP001440612"/>
    </source>
</evidence>
<proteinExistence type="predicted"/>
<dbReference type="RefSeq" id="WP_341365657.1">
    <property type="nucleotide sequence ID" value="NZ_CP150951.2"/>
</dbReference>
<reference evidence="2" key="1">
    <citation type="submission" date="2024-04" db="EMBL/GenBank/DDBJ databases">
        <title>Phylogenomic analyses of a clade within the roseobacter group suggest taxonomic reassignments of species of the genera Aestuariivita, Citreicella, Loktanella, Nautella, Pelagibaca, Ruegeria, Thalassobius, Thiobacimonas and Tropicibacter, and the proposal o.</title>
        <authorList>
            <person name="Jeon C.O."/>
        </authorList>
    </citation>
    <scope>NUCLEOTIDE SEQUENCE [LARGE SCALE GENOMIC DNA]</scope>
    <source>
        <strain evidence="2">BS5-3</strain>
    </source>
</reference>
<evidence type="ECO:0008006" key="3">
    <source>
        <dbReference type="Google" id="ProtNLM"/>
    </source>
</evidence>
<sequence length="146" mass="15864">MRHMMITSLLGLFGCVDPGSLVNREQPHVDIGNGGSVHGSNRMVIYADETVVFSNWDPTNGNDQTVVTDLPAGTYEKMRGVALAQMSTYEQPDGVLCVDYGTDYITVVDAPDDQQTMADGCPNTDMRAAQEAVRQVYRDAVEGVSE</sequence>
<evidence type="ECO:0000313" key="1">
    <source>
        <dbReference type="EMBL" id="WZC47537.1"/>
    </source>
</evidence>
<keyword evidence="2" id="KW-1185">Reference proteome</keyword>
<accession>A0ABZ2V0X7</accession>
<dbReference type="EMBL" id="CP150951">
    <property type="protein sequence ID" value="WZC47537.1"/>
    <property type="molecule type" value="Genomic_DNA"/>
</dbReference>
<name>A0ABZ2V0X7_9RHOB</name>
<dbReference type="PROSITE" id="PS51257">
    <property type="entry name" value="PROKAR_LIPOPROTEIN"/>
    <property type="match status" value="1"/>
</dbReference>
<dbReference type="Proteomes" id="UP001440612">
    <property type="component" value="Chromosome"/>
</dbReference>
<protein>
    <recommendedName>
        <fullName evidence="3">Lipoprotein</fullName>
    </recommendedName>
</protein>
<organism evidence="1 2">
    <name type="scientific">Yoonia phaeophyticola</name>
    <dbReference type="NCBI Taxonomy" id="3137369"/>
    <lineage>
        <taxon>Bacteria</taxon>
        <taxon>Pseudomonadati</taxon>
        <taxon>Pseudomonadota</taxon>
        <taxon>Alphaproteobacteria</taxon>
        <taxon>Rhodobacterales</taxon>
        <taxon>Paracoccaceae</taxon>
        <taxon>Yoonia</taxon>
    </lineage>
</organism>
<gene>
    <name evidence="1" type="ORF">AABB29_11430</name>
</gene>